<dbReference type="PROSITE" id="PS51257">
    <property type="entry name" value="PROKAR_LIPOPROTEIN"/>
    <property type="match status" value="1"/>
</dbReference>
<dbReference type="RefSeq" id="WP_072784893.1">
    <property type="nucleotide sequence ID" value="NZ_CP045292.1"/>
</dbReference>
<evidence type="ECO:0000313" key="2">
    <source>
        <dbReference type="EMBL" id="SHJ52641.1"/>
    </source>
</evidence>
<feature type="signal peptide" evidence="1">
    <location>
        <begin position="1"/>
        <end position="20"/>
    </location>
</feature>
<dbReference type="STRING" id="683124.SAMN05444337_2156"/>
<evidence type="ECO:0000313" key="3">
    <source>
        <dbReference type="Proteomes" id="UP000184232"/>
    </source>
</evidence>
<evidence type="ECO:0000256" key="1">
    <source>
        <dbReference type="SAM" id="SignalP"/>
    </source>
</evidence>
<keyword evidence="1" id="KW-0732">Signal</keyword>
<keyword evidence="3" id="KW-1185">Reference proteome</keyword>
<accession>A0A1M6K0Z1</accession>
<reference evidence="2 3" key="1">
    <citation type="submission" date="2016-11" db="EMBL/GenBank/DDBJ databases">
        <authorList>
            <person name="Jaros S."/>
            <person name="Januszkiewicz K."/>
            <person name="Wedrychowicz H."/>
        </authorList>
    </citation>
    <scope>NUCLEOTIDE SEQUENCE [LARGE SCALE GENOMIC DNA]</scope>
    <source>
        <strain evidence="2 3">DSM 22807</strain>
    </source>
</reference>
<feature type="chain" id="PRO_5012793725" description="Lipoprotein" evidence="1">
    <location>
        <begin position="21"/>
        <end position="157"/>
    </location>
</feature>
<sequence length="157" mass="17862">MKKLTFLFLILFSISFSSCSSDNDSDSSNNGNNQLYVRFTVSGINYDLNPTTISSLQRLIMAEQNTNNAYKRISLWMPINPVNGSHTITDDFPTDNNLETLYNADFWIDDMIYTATSGIFEVTEFDEEYIKGSFSFVGEDENGDTIEITNGTFRAYR</sequence>
<evidence type="ECO:0008006" key="4">
    <source>
        <dbReference type="Google" id="ProtNLM"/>
    </source>
</evidence>
<protein>
    <recommendedName>
        <fullName evidence="4">Lipoprotein</fullName>
    </recommendedName>
</protein>
<dbReference type="EMBL" id="FQZH01000004">
    <property type="protein sequence ID" value="SHJ52641.1"/>
    <property type="molecule type" value="Genomic_DNA"/>
</dbReference>
<dbReference type="AlphaFoldDB" id="A0A1M6K0Z1"/>
<dbReference type="Proteomes" id="UP000184232">
    <property type="component" value="Unassembled WGS sequence"/>
</dbReference>
<gene>
    <name evidence="2" type="ORF">SAMN05444337_2156</name>
</gene>
<organism evidence="2 3">
    <name type="scientific">Flavobacterium haoranii</name>
    <dbReference type="NCBI Taxonomy" id="683124"/>
    <lineage>
        <taxon>Bacteria</taxon>
        <taxon>Pseudomonadati</taxon>
        <taxon>Bacteroidota</taxon>
        <taxon>Flavobacteriia</taxon>
        <taxon>Flavobacteriales</taxon>
        <taxon>Flavobacteriaceae</taxon>
        <taxon>Flavobacterium</taxon>
    </lineage>
</organism>
<name>A0A1M6K0Z1_9FLAO</name>
<dbReference type="OrthoDB" id="1364598at2"/>
<proteinExistence type="predicted"/>